<accession>A0A9W9QG68</accession>
<sequence length="200" mass="20434">MPSMKKLFSVALALAAAASASTITGGISNDNSKCPNNWVDVQSDNDERCCYGSLWTEDNDTYCCVRDVAVDFSNNLRVRDESTDCYPFCSDTSDRFPHVTALNLPTGLPSCATKVPFTASDYSSLVSAASSSLAKQGPTTNSAGQTTTSFATSTGSSGTTSTSSEIGSSTETSTNAAMPAMTGGSVALGGAAVIGAILAL</sequence>
<organism evidence="3 4">
    <name type="scientific">Penicillium brevicompactum</name>
    <dbReference type="NCBI Taxonomy" id="5074"/>
    <lineage>
        <taxon>Eukaryota</taxon>
        <taxon>Fungi</taxon>
        <taxon>Dikarya</taxon>
        <taxon>Ascomycota</taxon>
        <taxon>Pezizomycotina</taxon>
        <taxon>Eurotiomycetes</taxon>
        <taxon>Eurotiomycetidae</taxon>
        <taxon>Eurotiales</taxon>
        <taxon>Aspergillaceae</taxon>
        <taxon>Penicillium</taxon>
    </lineage>
</organism>
<protein>
    <submittedName>
        <fullName evidence="3">Uncharacterized protein</fullName>
    </submittedName>
</protein>
<reference evidence="3" key="1">
    <citation type="submission" date="2022-12" db="EMBL/GenBank/DDBJ databases">
        <authorList>
            <person name="Petersen C."/>
        </authorList>
    </citation>
    <scope>NUCLEOTIDE SEQUENCE</scope>
    <source>
        <strain evidence="3">IBT 35673</strain>
    </source>
</reference>
<evidence type="ECO:0000256" key="2">
    <source>
        <dbReference type="SAM" id="SignalP"/>
    </source>
</evidence>
<evidence type="ECO:0000256" key="1">
    <source>
        <dbReference type="SAM" id="MobiDB-lite"/>
    </source>
</evidence>
<reference evidence="3" key="2">
    <citation type="journal article" date="2023" name="IMA Fungus">
        <title>Comparative genomic study of the Penicillium genus elucidates a diverse pangenome and 15 lateral gene transfer events.</title>
        <authorList>
            <person name="Petersen C."/>
            <person name="Sorensen T."/>
            <person name="Nielsen M.R."/>
            <person name="Sondergaard T.E."/>
            <person name="Sorensen J.L."/>
            <person name="Fitzpatrick D.A."/>
            <person name="Frisvad J.C."/>
            <person name="Nielsen K.L."/>
        </authorList>
    </citation>
    <scope>NUCLEOTIDE SEQUENCE</scope>
    <source>
        <strain evidence="3">IBT 35673</strain>
    </source>
</reference>
<feature type="signal peptide" evidence="2">
    <location>
        <begin position="1"/>
        <end position="20"/>
    </location>
</feature>
<evidence type="ECO:0000313" key="3">
    <source>
        <dbReference type="EMBL" id="KAJ5335544.1"/>
    </source>
</evidence>
<evidence type="ECO:0000313" key="4">
    <source>
        <dbReference type="Proteomes" id="UP001147695"/>
    </source>
</evidence>
<feature type="region of interest" description="Disordered" evidence="1">
    <location>
        <begin position="134"/>
        <end position="177"/>
    </location>
</feature>
<feature type="chain" id="PRO_5040837063" evidence="2">
    <location>
        <begin position="21"/>
        <end position="200"/>
    </location>
</feature>
<proteinExistence type="predicted"/>
<dbReference type="AlphaFoldDB" id="A0A9W9QG68"/>
<name>A0A9W9QG68_PENBR</name>
<feature type="compositionally biased region" description="Low complexity" evidence="1">
    <location>
        <begin position="142"/>
        <end position="174"/>
    </location>
</feature>
<dbReference type="Proteomes" id="UP001147695">
    <property type="component" value="Unassembled WGS sequence"/>
</dbReference>
<keyword evidence="2" id="KW-0732">Signal</keyword>
<dbReference type="EMBL" id="JAPZBQ010000004">
    <property type="protein sequence ID" value="KAJ5335544.1"/>
    <property type="molecule type" value="Genomic_DNA"/>
</dbReference>
<comment type="caution">
    <text evidence="3">The sequence shown here is derived from an EMBL/GenBank/DDBJ whole genome shotgun (WGS) entry which is preliminary data.</text>
</comment>
<gene>
    <name evidence="3" type="ORF">N7452_007947</name>
</gene>